<sequence length="77" mass="8217">MERFLKRAAVCALLVACIMLSTNSSCLLAEARTSDFLVAQGSPVHQRRSLRLGPVRPGSPMPNGQQSHVAPAPPAIH</sequence>
<keyword evidence="2" id="KW-0732">Signal</keyword>
<gene>
    <name evidence="3" type="ORF">DCAF_LOCUS21885</name>
</gene>
<comment type="caution">
    <text evidence="3">The sequence shown here is derived from an EMBL/GenBank/DDBJ whole genome shotgun (WGS) entry which is preliminary data.</text>
</comment>
<organism evidence="3 4">
    <name type="scientific">Dovyalis caffra</name>
    <dbReference type="NCBI Taxonomy" id="77055"/>
    <lineage>
        <taxon>Eukaryota</taxon>
        <taxon>Viridiplantae</taxon>
        <taxon>Streptophyta</taxon>
        <taxon>Embryophyta</taxon>
        <taxon>Tracheophyta</taxon>
        <taxon>Spermatophyta</taxon>
        <taxon>Magnoliopsida</taxon>
        <taxon>eudicotyledons</taxon>
        <taxon>Gunneridae</taxon>
        <taxon>Pentapetalae</taxon>
        <taxon>rosids</taxon>
        <taxon>fabids</taxon>
        <taxon>Malpighiales</taxon>
        <taxon>Salicaceae</taxon>
        <taxon>Flacourtieae</taxon>
        <taxon>Dovyalis</taxon>
    </lineage>
</organism>
<dbReference type="Proteomes" id="UP001314170">
    <property type="component" value="Unassembled WGS sequence"/>
</dbReference>
<dbReference type="EMBL" id="CAWUPB010001173">
    <property type="protein sequence ID" value="CAK7349174.1"/>
    <property type="molecule type" value="Genomic_DNA"/>
</dbReference>
<accession>A0AAV1SH52</accession>
<reference evidence="3 4" key="1">
    <citation type="submission" date="2024-01" db="EMBL/GenBank/DDBJ databases">
        <authorList>
            <person name="Waweru B."/>
        </authorList>
    </citation>
    <scope>NUCLEOTIDE SEQUENCE [LARGE SCALE GENOMIC DNA]</scope>
</reference>
<feature type="region of interest" description="Disordered" evidence="1">
    <location>
        <begin position="41"/>
        <end position="77"/>
    </location>
</feature>
<evidence type="ECO:0000313" key="4">
    <source>
        <dbReference type="Proteomes" id="UP001314170"/>
    </source>
</evidence>
<evidence type="ECO:0000256" key="2">
    <source>
        <dbReference type="SAM" id="SignalP"/>
    </source>
</evidence>
<evidence type="ECO:0000313" key="3">
    <source>
        <dbReference type="EMBL" id="CAK7349174.1"/>
    </source>
</evidence>
<evidence type="ECO:0000256" key="1">
    <source>
        <dbReference type="SAM" id="MobiDB-lite"/>
    </source>
</evidence>
<protein>
    <submittedName>
        <fullName evidence="3">Uncharacterized protein</fullName>
    </submittedName>
</protein>
<feature type="chain" id="PRO_5043841745" evidence="2">
    <location>
        <begin position="25"/>
        <end position="77"/>
    </location>
</feature>
<proteinExistence type="predicted"/>
<name>A0AAV1SH52_9ROSI</name>
<dbReference type="AlphaFoldDB" id="A0AAV1SH52"/>
<feature type="signal peptide" evidence="2">
    <location>
        <begin position="1"/>
        <end position="24"/>
    </location>
</feature>
<keyword evidence="4" id="KW-1185">Reference proteome</keyword>